<dbReference type="Proteomes" id="UP000318582">
    <property type="component" value="Unassembled WGS sequence"/>
</dbReference>
<dbReference type="InterPro" id="IPR046372">
    <property type="entry name" value="PARG_cat_C"/>
</dbReference>
<accession>A0A507DVP8</accession>
<dbReference type="EMBL" id="QEAQ01000093">
    <property type="protein sequence ID" value="TPX55839.1"/>
    <property type="molecule type" value="Genomic_DNA"/>
</dbReference>
<feature type="binding site" evidence="5">
    <location>
        <position position="371"/>
    </location>
    <ligand>
        <name>substrate</name>
    </ligand>
</feature>
<feature type="binding site" evidence="5">
    <location>
        <position position="385"/>
    </location>
    <ligand>
        <name>substrate</name>
    </ligand>
</feature>
<feature type="domain" description="PARG helical" evidence="8">
    <location>
        <begin position="209"/>
        <end position="329"/>
    </location>
</feature>
<evidence type="ECO:0000256" key="5">
    <source>
        <dbReference type="PIRSR" id="PIRSR607724-2"/>
    </source>
</evidence>
<feature type="active site" evidence="4">
    <location>
        <position position="368"/>
    </location>
</feature>
<feature type="compositionally biased region" description="Polar residues" evidence="6">
    <location>
        <begin position="65"/>
        <end position="78"/>
    </location>
</feature>
<sequence length="572" mass="63833">MEKKKKQPDGLKRRFVQTTLSFAKKPFVGPQRPSTPLLSRTISGEARKVEEFETAERHVQIFLPQRTQSDEPASSGSDTDIEDRVVNLNSEATSSTKTGLGPIEVDLRSLLAASDVDQYEHVDMTQQPTGESLHDGWDSNHVRMPFSRKNVMQDGNGPSFAKWDVIQSVLRCRLNSFQDLKEAIFAYNPTFRRKWDMAGLGDYLHESPNRSLIFSDILPGMANLALRLPALLPGPLPLLQRGHHKAITLTQMQSASLLANAFFCTFPRRNDRHRSAEYGQFPSINFNTLFSGTKDGQCSSRKKAKLDALFHYFYEVLLRFRDGHITFHRQHRPGEFPNWHTSTGSLTDLSISTDGTIEDEGGGLLQVDFANKLIGGGVLGNGCVQEEIRFVINPELLVSRLFIEKLHDSEAVIITGAERFSNYTGYSDTFTWSGPFQDPTPRDSSNRIMTEIVAIDALCFTTQTAREIEQYQKRAVLRELNKAFVGFLPSPSSPFETPPGIATGNWGCGAFGGDPELKAMIQLMAASVLSRPILYFTFGNDVLGDALRIIHGALKENNITTGDYSIPSYSRI</sequence>
<dbReference type="GO" id="GO:0006282">
    <property type="term" value="P:regulation of DNA repair"/>
    <property type="evidence" value="ECO:0007669"/>
    <property type="project" value="InterPro"/>
</dbReference>
<comment type="caution">
    <text evidence="9">The sequence shown here is derived from an EMBL/GenBank/DDBJ whole genome shotgun (WGS) entry which is preliminary data.</text>
</comment>
<dbReference type="Pfam" id="PF20811">
    <property type="entry name" value="PARG_cat_N"/>
    <property type="match status" value="1"/>
</dbReference>
<reference evidence="9 10" key="1">
    <citation type="journal article" date="2019" name="Sci. Rep.">
        <title>Comparative genomics of chytrid fungi reveal insights into the obligate biotrophic and pathogenic lifestyle of Synchytrium endobioticum.</title>
        <authorList>
            <person name="van de Vossenberg B.T.L.H."/>
            <person name="Warris S."/>
            <person name="Nguyen H.D.T."/>
            <person name="van Gent-Pelzer M.P.E."/>
            <person name="Joly D.L."/>
            <person name="van de Geest H.C."/>
            <person name="Bonants P.J.M."/>
            <person name="Smith D.S."/>
            <person name="Levesque C.A."/>
            <person name="van der Lee T.A.J."/>
        </authorList>
    </citation>
    <scope>NUCLEOTIDE SEQUENCE [LARGE SCALE GENOMIC DNA]</scope>
    <source>
        <strain evidence="9 10">CBS 809.83</strain>
    </source>
</reference>
<dbReference type="InterPro" id="IPR048362">
    <property type="entry name" value="PARG_helical"/>
</dbReference>
<comment type="similarity">
    <text evidence="1">Belongs to the poly(ADP-ribose) glycohydrolase family.</text>
</comment>
<evidence type="ECO:0000256" key="2">
    <source>
        <dbReference type="ARBA" id="ARBA00012255"/>
    </source>
</evidence>
<dbReference type="GO" id="GO:0009225">
    <property type="term" value="P:nucleotide-sugar metabolic process"/>
    <property type="evidence" value="ECO:0007669"/>
    <property type="project" value="TreeGrafter"/>
</dbReference>
<dbReference type="GO" id="GO:0005634">
    <property type="term" value="C:nucleus"/>
    <property type="evidence" value="ECO:0007669"/>
    <property type="project" value="TreeGrafter"/>
</dbReference>
<organism evidence="9 10">
    <name type="scientific">Powellomyces hirtus</name>
    <dbReference type="NCBI Taxonomy" id="109895"/>
    <lineage>
        <taxon>Eukaryota</taxon>
        <taxon>Fungi</taxon>
        <taxon>Fungi incertae sedis</taxon>
        <taxon>Chytridiomycota</taxon>
        <taxon>Chytridiomycota incertae sedis</taxon>
        <taxon>Chytridiomycetes</taxon>
        <taxon>Spizellomycetales</taxon>
        <taxon>Powellomycetaceae</taxon>
        <taxon>Powellomyces</taxon>
    </lineage>
</organism>
<name>A0A507DVP8_9FUNG</name>
<dbReference type="InterPro" id="IPR007724">
    <property type="entry name" value="Poly_GlycHdrlase"/>
</dbReference>
<evidence type="ECO:0000259" key="7">
    <source>
        <dbReference type="Pfam" id="PF05028"/>
    </source>
</evidence>
<dbReference type="PANTHER" id="PTHR12837:SF15">
    <property type="entry name" value="POLY(ADP-RIBOSE) GLYCOHYDROLASE"/>
    <property type="match status" value="1"/>
</dbReference>
<feature type="binding site" evidence="5">
    <location>
        <position position="426"/>
    </location>
    <ligand>
        <name>substrate</name>
    </ligand>
</feature>
<evidence type="ECO:0000313" key="9">
    <source>
        <dbReference type="EMBL" id="TPX55839.1"/>
    </source>
</evidence>
<keyword evidence="10" id="KW-1185">Reference proteome</keyword>
<feature type="active site" evidence="4">
    <location>
        <position position="387"/>
    </location>
</feature>
<dbReference type="AlphaFoldDB" id="A0A507DVP8"/>
<evidence type="ECO:0000313" key="10">
    <source>
        <dbReference type="Proteomes" id="UP000318582"/>
    </source>
</evidence>
<evidence type="ECO:0000256" key="1">
    <source>
        <dbReference type="ARBA" id="ARBA00009545"/>
    </source>
</evidence>
<proteinExistence type="inferred from homology"/>
<protein>
    <recommendedName>
        <fullName evidence="2">poly(ADP-ribose) glycohydrolase</fullName>
        <ecNumber evidence="2">3.2.1.143</ecNumber>
    </recommendedName>
</protein>
<dbReference type="EC" id="3.2.1.143" evidence="2"/>
<feature type="domain" description="PARG catalytic Macro" evidence="7">
    <location>
        <begin position="337"/>
        <end position="542"/>
    </location>
</feature>
<evidence type="ECO:0000256" key="6">
    <source>
        <dbReference type="SAM" id="MobiDB-lite"/>
    </source>
</evidence>
<dbReference type="STRING" id="109895.A0A507DVP8"/>
<dbReference type="GO" id="GO:1990966">
    <property type="term" value="P:ATP generation from poly-ADP-D-ribose"/>
    <property type="evidence" value="ECO:0007669"/>
    <property type="project" value="TreeGrafter"/>
</dbReference>
<feature type="region of interest" description="Disordered" evidence="6">
    <location>
        <begin position="62"/>
        <end position="82"/>
    </location>
</feature>
<keyword evidence="3" id="KW-0378">Hydrolase</keyword>
<evidence type="ECO:0000259" key="8">
    <source>
        <dbReference type="Pfam" id="PF20811"/>
    </source>
</evidence>
<evidence type="ECO:0000256" key="3">
    <source>
        <dbReference type="ARBA" id="ARBA00022801"/>
    </source>
</evidence>
<dbReference type="GO" id="GO:0005737">
    <property type="term" value="C:cytoplasm"/>
    <property type="evidence" value="ECO:0007669"/>
    <property type="project" value="TreeGrafter"/>
</dbReference>
<gene>
    <name evidence="9" type="ORF">PhCBS80983_g04978</name>
</gene>
<feature type="active site" evidence="4">
    <location>
        <position position="386"/>
    </location>
</feature>
<evidence type="ECO:0000256" key="4">
    <source>
        <dbReference type="PIRSR" id="PIRSR607724-1"/>
    </source>
</evidence>
<dbReference type="GO" id="GO:0004649">
    <property type="term" value="F:poly(ADP-ribose) glycohydrolase activity"/>
    <property type="evidence" value="ECO:0007669"/>
    <property type="project" value="UniProtKB-EC"/>
</dbReference>
<dbReference type="PANTHER" id="PTHR12837">
    <property type="entry name" value="POLY ADP-RIBOSE GLYCOHYDROLASE"/>
    <property type="match status" value="1"/>
</dbReference>
<dbReference type="Pfam" id="PF05028">
    <property type="entry name" value="PARG_cat_C"/>
    <property type="match status" value="1"/>
</dbReference>
<dbReference type="GO" id="GO:0005975">
    <property type="term" value="P:carbohydrate metabolic process"/>
    <property type="evidence" value="ECO:0007669"/>
    <property type="project" value="InterPro"/>
</dbReference>